<keyword evidence="4" id="KW-0812">Transmembrane</keyword>
<keyword evidence="4" id="KW-0472">Membrane</keyword>
<proteinExistence type="predicted"/>
<keyword evidence="7" id="KW-1185">Reference proteome</keyword>
<evidence type="ECO:0000256" key="2">
    <source>
        <dbReference type="ARBA" id="ARBA00023180"/>
    </source>
</evidence>
<dbReference type="CDD" id="cd00098">
    <property type="entry name" value="IgC1"/>
    <property type="match status" value="2"/>
</dbReference>
<dbReference type="InterPro" id="IPR013783">
    <property type="entry name" value="Ig-like_fold"/>
</dbReference>
<keyword evidence="1" id="KW-1015">Disulfide bond</keyword>
<keyword evidence="4" id="KW-1133">Transmembrane helix</keyword>
<dbReference type="SUPFAM" id="SSF48726">
    <property type="entry name" value="Immunoglobulin"/>
    <property type="match status" value="3"/>
</dbReference>
<feature type="transmembrane region" description="Helical" evidence="4">
    <location>
        <begin position="58"/>
        <end position="87"/>
    </location>
</feature>
<dbReference type="InterPro" id="IPR007110">
    <property type="entry name" value="Ig-like_dom"/>
</dbReference>
<evidence type="ECO:0000313" key="6">
    <source>
        <dbReference type="EMBL" id="KAA8593629.1"/>
    </source>
</evidence>
<keyword evidence="2" id="KW-0325">Glycoprotein</keyword>
<dbReference type="InterPro" id="IPR003006">
    <property type="entry name" value="Ig/MHC_CS"/>
</dbReference>
<dbReference type="EMBL" id="VOFY01000004">
    <property type="protein sequence ID" value="KAA8593629.1"/>
    <property type="molecule type" value="Genomic_DNA"/>
</dbReference>
<dbReference type="Pfam" id="PF07654">
    <property type="entry name" value="C1-set"/>
    <property type="match status" value="2"/>
</dbReference>
<gene>
    <name evidence="6" type="ORF">FQN60_009745</name>
</gene>
<name>A0A5J5DK61_9PERO</name>
<evidence type="ECO:0000256" key="4">
    <source>
        <dbReference type="SAM" id="Phobius"/>
    </source>
</evidence>
<dbReference type="InterPro" id="IPR003597">
    <property type="entry name" value="Ig_C1-set"/>
</dbReference>
<evidence type="ECO:0000256" key="1">
    <source>
        <dbReference type="ARBA" id="ARBA00023157"/>
    </source>
</evidence>
<reference evidence="6 7" key="1">
    <citation type="submission" date="2019-08" db="EMBL/GenBank/DDBJ databases">
        <title>A chromosome-level genome assembly, high-density linkage maps, and genome scans reveal the genomic architecture of hybrid incompatibilities underlying speciation via character displacement in darters (Percidae: Etheostominae).</title>
        <authorList>
            <person name="Moran R.L."/>
            <person name="Catchen J.M."/>
            <person name="Fuller R.C."/>
        </authorList>
    </citation>
    <scope>NUCLEOTIDE SEQUENCE [LARGE SCALE GENOMIC DNA]</scope>
    <source>
        <strain evidence="6">EspeVRDwgs_2016</strain>
        <tissue evidence="6">Muscle</tissue>
    </source>
</reference>
<dbReference type="PROSITE" id="PS00290">
    <property type="entry name" value="IG_MHC"/>
    <property type="match status" value="2"/>
</dbReference>
<organism evidence="6 7">
    <name type="scientific">Etheostoma spectabile</name>
    <name type="common">orangethroat darter</name>
    <dbReference type="NCBI Taxonomy" id="54343"/>
    <lineage>
        <taxon>Eukaryota</taxon>
        <taxon>Metazoa</taxon>
        <taxon>Chordata</taxon>
        <taxon>Craniata</taxon>
        <taxon>Vertebrata</taxon>
        <taxon>Euteleostomi</taxon>
        <taxon>Actinopterygii</taxon>
        <taxon>Neopterygii</taxon>
        <taxon>Teleostei</taxon>
        <taxon>Neoteleostei</taxon>
        <taxon>Acanthomorphata</taxon>
        <taxon>Eupercaria</taxon>
        <taxon>Perciformes</taxon>
        <taxon>Percoidei</taxon>
        <taxon>Percidae</taxon>
        <taxon>Etheostomatinae</taxon>
        <taxon>Etheostoma</taxon>
    </lineage>
</organism>
<feature type="domain" description="Ig-like" evidence="5">
    <location>
        <begin position="95"/>
        <end position="202"/>
    </location>
</feature>
<dbReference type="PROSITE" id="PS50835">
    <property type="entry name" value="IG_LIKE"/>
    <property type="match status" value="3"/>
</dbReference>
<keyword evidence="3" id="KW-0393">Immunoglobulin domain</keyword>
<dbReference type="Gene3D" id="2.60.40.10">
    <property type="entry name" value="Immunoglobulins"/>
    <property type="match status" value="4"/>
</dbReference>
<accession>A0A5J5DK61</accession>
<evidence type="ECO:0000313" key="7">
    <source>
        <dbReference type="Proteomes" id="UP000327493"/>
    </source>
</evidence>
<comment type="caution">
    <text evidence="6">The sequence shown here is derived from an EMBL/GenBank/DDBJ whole genome shotgun (WGS) entry which is preliminary data.</text>
</comment>
<feature type="domain" description="Ig-like" evidence="5">
    <location>
        <begin position="314"/>
        <end position="409"/>
    </location>
</feature>
<dbReference type="InterPro" id="IPR051755">
    <property type="entry name" value="Ig-like_CS_Receptor"/>
</dbReference>
<dbReference type="AlphaFoldDB" id="A0A5J5DK61"/>
<protein>
    <recommendedName>
        <fullName evidence="5">Ig-like domain-containing protein</fullName>
    </recommendedName>
</protein>
<dbReference type="Proteomes" id="UP000327493">
    <property type="component" value="Chromosome 4"/>
</dbReference>
<dbReference type="PANTHER" id="PTHR19971">
    <property type="entry name" value="SIGNAL-REGULATORY PROTEIN BETA"/>
    <property type="match status" value="1"/>
</dbReference>
<evidence type="ECO:0000259" key="5">
    <source>
        <dbReference type="PROSITE" id="PS50835"/>
    </source>
</evidence>
<feature type="domain" description="Ig-like" evidence="5">
    <location>
        <begin position="207"/>
        <end position="294"/>
    </location>
</feature>
<evidence type="ECO:0000256" key="3">
    <source>
        <dbReference type="ARBA" id="ARBA00023319"/>
    </source>
</evidence>
<sequence length="423" mass="47555">MAIHNPDGTYSIRSGLTLHSSAVKDAEVHIICQVEHQTYSRPYNRSVKLTVQAPSQPVYSAVTLIAVTSVTSLLLVTAVIGGVLIFYRYFCKAPPSVSEISQPSITYAQVQTELKCTIRGARQQELKVKWSKLRSSANLVVQSESDPLLVREDVSDQACLQSDGTHHTSVLPVCLTVNEDLTKYQCVVLCRGKIINRNTTVQVKVEPSFLQISSIPQIPKVERLLVLCCRVENFYPQDIDLEWSRNDGEQVCTVTHFGPFSDHNRLFSVWSKIELVMAREDESAVYTCRVYHSSFPAPGYKDILYHINTQGTPPNVMFIDCEPLYPLLNEECTLHLCVKDFCPEDVSVTWTKDGETVSCFNTPPSLNINGLYSMFSFLKLTPNKDDQGSKFRCQVVHSAQKEPEERLFTLPASHNLHLIFDGC</sequence>
<dbReference type="SMART" id="SM00407">
    <property type="entry name" value="IGc1"/>
    <property type="match status" value="2"/>
</dbReference>
<dbReference type="InterPro" id="IPR036179">
    <property type="entry name" value="Ig-like_dom_sf"/>
</dbReference>